<dbReference type="Proteomes" id="UP001596154">
    <property type="component" value="Unassembled WGS sequence"/>
</dbReference>
<name>A0ABW0UNY1_9ACTN</name>
<dbReference type="EMBL" id="JBHSNY010000004">
    <property type="protein sequence ID" value="MFC5634733.1"/>
    <property type="molecule type" value="Genomic_DNA"/>
</dbReference>
<dbReference type="RefSeq" id="WP_381020862.1">
    <property type="nucleotide sequence ID" value="NZ_JBHSNY010000004.1"/>
</dbReference>
<comment type="caution">
    <text evidence="2">The sequence shown here is derived from an EMBL/GenBank/DDBJ whole genome shotgun (WGS) entry which is preliminary data.</text>
</comment>
<keyword evidence="3" id="KW-1185">Reference proteome</keyword>
<accession>A0ABW0UNY1</accession>
<feature type="compositionally biased region" description="Polar residues" evidence="1">
    <location>
        <begin position="1"/>
        <end position="17"/>
    </location>
</feature>
<gene>
    <name evidence="2" type="ORF">ACFPZJ_13280</name>
</gene>
<evidence type="ECO:0000256" key="1">
    <source>
        <dbReference type="SAM" id="MobiDB-lite"/>
    </source>
</evidence>
<evidence type="ECO:0000313" key="3">
    <source>
        <dbReference type="Proteomes" id="UP001596154"/>
    </source>
</evidence>
<organism evidence="2 3">
    <name type="scientific">Streptomyces bullii</name>
    <dbReference type="NCBI Taxonomy" id="349910"/>
    <lineage>
        <taxon>Bacteria</taxon>
        <taxon>Bacillati</taxon>
        <taxon>Actinomycetota</taxon>
        <taxon>Actinomycetes</taxon>
        <taxon>Kitasatosporales</taxon>
        <taxon>Streptomycetaceae</taxon>
        <taxon>Streptomyces</taxon>
    </lineage>
</organism>
<reference evidence="3" key="1">
    <citation type="journal article" date="2019" name="Int. J. Syst. Evol. Microbiol.">
        <title>The Global Catalogue of Microorganisms (GCM) 10K type strain sequencing project: providing services to taxonomists for standard genome sequencing and annotation.</title>
        <authorList>
            <consortium name="The Broad Institute Genomics Platform"/>
            <consortium name="The Broad Institute Genome Sequencing Center for Infectious Disease"/>
            <person name="Wu L."/>
            <person name="Ma J."/>
        </authorList>
    </citation>
    <scope>NUCLEOTIDE SEQUENCE [LARGE SCALE GENOMIC DNA]</scope>
    <source>
        <strain evidence="3">CGMCC 4.7248</strain>
    </source>
</reference>
<evidence type="ECO:0000313" key="2">
    <source>
        <dbReference type="EMBL" id="MFC5634733.1"/>
    </source>
</evidence>
<feature type="region of interest" description="Disordered" evidence="1">
    <location>
        <begin position="1"/>
        <end position="85"/>
    </location>
</feature>
<feature type="compositionally biased region" description="Basic and acidic residues" evidence="1">
    <location>
        <begin position="69"/>
        <end position="85"/>
    </location>
</feature>
<proteinExistence type="predicted"/>
<sequence length="85" mass="9198">MATRSSKSSGEPENQQVPAGDEVAEEIQKANDEAQAQGFFGVETDPTPNENYSVAGVTSGAPTPETDPEYAREVRQKLDDDARQR</sequence>
<protein>
    <submittedName>
        <fullName evidence="2">Uncharacterized protein</fullName>
    </submittedName>
</protein>